<reference evidence="1 2" key="1">
    <citation type="submission" date="2020-01" db="EMBL/GenBank/DDBJ databases">
        <title>Insect and environment-associated Actinomycetes.</title>
        <authorList>
            <person name="Currrie C."/>
            <person name="Chevrette M."/>
            <person name="Carlson C."/>
            <person name="Stubbendieck R."/>
            <person name="Wendt-Pienkowski E."/>
        </authorList>
    </citation>
    <scope>NUCLEOTIDE SEQUENCE [LARGE SCALE GENOMIC DNA]</scope>
    <source>
        <strain evidence="1 2">SID7754</strain>
    </source>
</reference>
<dbReference type="Proteomes" id="UP000470520">
    <property type="component" value="Unassembled WGS sequence"/>
</dbReference>
<proteinExistence type="predicted"/>
<evidence type="ECO:0000313" key="2">
    <source>
        <dbReference type="Proteomes" id="UP000470520"/>
    </source>
</evidence>
<dbReference type="EMBL" id="JAAGMR010000145">
    <property type="protein sequence ID" value="NEB92416.1"/>
    <property type="molecule type" value="Genomic_DNA"/>
</dbReference>
<dbReference type="RefSeq" id="WP_164188215.1">
    <property type="nucleotide sequence ID" value="NZ_JAAGMR010000145.1"/>
</dbReference>
<protein>
    <submittedName>
        <fullName evidence="1">Uncharacterized protein</fullName>
    </submittedName>
</protein>
<dbReference type="AlphaFoldDB" id="A0A7K3QRA0"/>
<sequence>MPEQRRYDVDWTDEDNPQIVIAQPGDQHAMTLTEAHEVINENATDPAA</sequence>
<accession>A0A7K3QRA0</accession>
<evidence type="ECO:0000313" key="1">
    <source>
        <dbReference type="EMBL" id="NEB92416.1"/>
    </source>
</evidence>
<organism evidence="1 2">
    <name type="scientific">Streptomyces bauhiniae</name>
    <dbReference type="NCBI Taxonomy" id="2340725"/>
    <lineage>
        <taxon>Bacteria</taxon>
        <taxon>Bacillati</taxon>
        <taxon>Actinomycetota</taxon>
        <taxon>Actinomycetes</taxon>
        <taxon>Kitasatosporales</taxon>
        <taxon>Streptomycetaceae</taxon>
        <taxon>Streptomyces</taxon>
    </lineage>
</organism>
<comment type="caution">
    <text evidence="1">The sequence shown here is derived from an EMBL/GenBank/DDBJ whole genome shotgun (WGS) entry which is preliminary data.</text>
</comment>
<gene>
    <name evidence="1" type="ORF">G3I21_11925</name>
</gene>
<name>A0A7K3QRA0_9ACTN</name>